<dbReference type="SUPFAM" id="SSF52467">
    <property type="entry name" value="DHS-like NAD/FAD-binding domain"/>
    <property type="match status" value="1"/>
</dbReference>
<evidence type="ECO:0000313" key="8">
    <source>
        <dbReference type="EMBL" id="WVX82441.1"/>
    </source>
</evidence>
<keyword evidence="2 3" id="KW-0786">Thiamine pyrophosphate</keyword>
<dbReference type="Gene3D" id="3.40.50.1220">
    <property type="entry name" value="TPP-binding domain"/>
    <property type="match status" value="1"/>
</dbReference>
<evidence type="ECO:0000256" key="3">
    <source>
        <dbReference type="RuleBase" id="RU362132"/>
    </source>
</evidence>
<dbReference type="Pfam" id="PF02775">
    <property type="entry name" value="TPP_enzyme_C"/>
    <property type="match status" value="1"/>
</dbReference>
<dbReference type="InterPro" id="IPR012001">
    <property type="entry name" value="Thiamin_PyroP_enz_TPP-bd_dom"/>
</dbReference>
<dbReference type="PANTHER" id="PTHR18968:SF164">
    <property type="entry name" value="PYRUVATE DECARBOXYLASE"/>
    <property type="match status" value="1"/>
</dbReference>
<dbReference type="InterPro" id="IPR029035">
    <property type="entry name" value="DHS-like_NAD/FAD-binding_dom"/>
</dbReference>
<proteinExistence type="inferred from homology"/>
<protein>
    <submittedName>
        <fullName evidence="8">Thiamine pyrophosphate-requiring protein</fullName>
    </submittedName>
</protein>
<name>A0ABZ2CH47_9BACI</name>
<feature type="domain" description="Thiamine pyrophosphate enzyme TPP-binding" evidence="6">
    <location>
        <begin position="422"/>
        <end position="577"/>
    </location>
</feature>
<reference evidence="8 9" key="1">
    <citation type="submission" date="2023-10" db="EMBL/GenBank/DDBJ databases">
        <title>Niallia locisalis sp.nov. isolated from a salt pond sample.</title>
        <authorList>
            <person name="Li X.-J."/>
            <person name="Dong L."/>
        </authorList>
    </citation>
    <scope>NUCLEOTIDE SEQUENCE [LARGE SCALE GENOMIC DNA]</scope>
    <source>
        <strain evidence="8 9">DSM 29761</strain>
    </source>
</reference>
<evidence type="ECO:0000256" key="1">
    <source>
        <dbReference type="ARBA" id="ARBA00007812"/>
    </source>
</evidence>
<evidence type="ECO:0000256" key="2">
    <source>
        <dbReference type="ARBA" id="ARBA00023052"/>
    </source>
</evidence>
<keyword evidence="4" id="KW-0175">Coiled coil</keyword>
<dbReference type="InterPro" id="IPR029061">
    <property type="entry name" value="THDP-binding"/>
</dbReference>
<dbReference type="NCBIfam" id="NF006203">
    <property type="entry name" value="PRK08327.1"/>
    <property type="match status" value="1"/>
</dbReference>
<gene>
    <name evidence="8" type="ORF">R4Z09_05525</name>
</gene>
<evidence type="ECO:0000313" key="9">
    <source>
        <dbReference type="Proteomes" id="UP001357223"/>
    </source>
</evidence>
<dbReference type="CDD" id="cd02002">
    <property type="entry name" value="TPP_BFDC"/>
    <property type="match status" value="1"/>
</dbReference>
<organism evidence="8 9">
    <name type="scientific">Niallia oryzisoli</name>
    <dbReference type="NCBI Taxonomy" id="1737571"/>
    <lineage>
        <taxon>Bacteria</taxon>
        <taxon>Bacillati</taxon>
        <taxon>Bacillota</taxon>
        <taxon>Bacilli</taxon>
        <taxon>Bacillales</taxon>
        <taxon>Bacillaceae</taxon>
        <taxon>Niallia</taxon>
    </lineage>
</organism>
<dbReference type="Pfam" id="PF00205">
    <property type="entry name" value="TPP_enzyme_M"/>
    <property type="match status" value="1"/>
</dbReference>
<feature type="domain" description="Thiamine pyrophosphate enzyme central" evidence="5">
    <location>
        <begin position="224"/>
        <end position="331"/>
    </location>
</feature>
<evidence type="ECO:0000256" key="4">
    <source>
        <dbReference type="SAM" id="Coils"/>
    </source>
</evidence>
<sequence>MNDVQKLDRYTATDTLLDRYTAADALMEALQEVGISYLFCNLGSDHPSMIEALAKAKVEGKELPKAIICPHESVALSAAQGYAMLSGQAQGVIIHTDVGTQNLGGAIHNAFRARVPVFIFAGETPFTMDGELSGTRNSYVNFLQNVYDQRGILRSYVKWESDIRTGKNVKQLIYRAMQMAQSDPAGPVYLTGAREVLEENVEKLPDTWGKWASIEQTSIPKWGIEEIVSALLEAKDPLLITTYLGRKTKAVSELTEFCEKIAIPVVEQIPSYVNFPREHPLHLGFDPNPLIPEADVIIAIDTDVPWVSTQVQPKDDCKVFFIDLDPIKEEIPLWHIPAMKNYRADAYASLNQLNEELAQRNIDEEQVRDRYHRLAKQHEEQREAWRQEEQVEGDTITPQWLTACLRNVVDEETIILDETITNTMTVAKHLPRSKEGTMFGSGGTSLGWNGGAAVGIKLADPSKTVVTLTGDGSYLFSVPSSVHWMSRRYQAPFLTVIYNNEGWNATKMNLLKRYPDGMAKQTDSYWVNFDQSADLAKIAEAAGGAYARMVTDPRELPEVLQQAMKEVKNGKSAVVDVRIGKISDQKDY</sequence>
<evidence type="ECO:0000259" key="7">
    <source>
        <dbReference type="Pfam" id="PF02776"/>
    </source>
</evidence>
<evidence type="ECO:0000259" key="6">
    <source>
        <dbReference type="Pfam" id="PF02775"/>
    </source>
</evidence>
<dbReference type="SUPFAM" id="SSF52518">
    <property type="entry name" value="Thiamin diphosphate-binding fold (THDP-binding)"/>
    <property type="match status" value="2"/>
</dbReference>
<dbReference type="RefSeq" id="WP_338451343.1">
    <property type="nucleotide sequence ID" value="NZ_CP137640.1"/>
</dbReference>
<accession>A0ABZ2CH47</accession>
<dbReference type="InterPro" id="IPR000399">
    <property type="entry name" value="TPP-bd_CS"/>
</dbReference>
<dbReference type="Proteomes" id="UP001357223">
    <property type="component" value="Chromosome"/>
</dbReference>
<dbReference type="PROSITE" id="PS00187">
    <property type="entry name" value="TPP_ENZYMES"/>
    <property type="match status" value="1"/>
</dbReference>
<feature type="domain" description="Thiamine pyrophosphate enzyme N-terminal TPP-binding" evidence="7">
    <location>
        <begin position="21"/>
        <end position="144"/>
    </location>
</feature>
<dbReference type="Gene3D" id="3.40.50.970">
    <property type="match status" value="2"/>
</dbReference>
<keyword evidence="9" id="KW-1185">Reference proteome</keyword>
<comment type="similarity">
    <text evidence="1 3">Belongs to the TPP enzyme family.</text>
</comment>
<dbReference type="EMBL" id="CP137640">
    <property type="protein sequence ID" value="WVX82441.1"/>
    <property type="molecule type" value="Genomic_DNA"/>
</dbReference>
<feature type="coiled-coil region" evidence="4">
    <location>
        <begin position="350"/>
        <end position="388"/>
    </location>
</feature>
<dbReference type="InterPro" id="IPR011766">
    <property type="entry name" value="TPP_enzyme_TPP-bd"/>
</dbReference>
<dbReference type="Pfam" id="PF02776">
    <property type="entry name" value="TPP_enzyme_N"/>
    <property type="match status" value="1"/>
</dbReference>
<evidence type="ECO:0000259" key="5">
    <source>
        <dbReference type="Pfam" id="PF00205"/>
    </source>
</evidence>
<dbReference type="InterPro" id="IPR045229">
    <property type="entry name" value="TPP_enz"/>
</dbReference>
<dbReference type="CDD" id="cd07035">
    <property type="entry name" value="TPP_PYR_POX_like"/>
    <property type="match status" value="1"/>
</dbReference>
<dbReference type="InterPro" id="IPR012000">
    <property type="entry name" value="Thiamin_PyroP_enz_cen_dom"/>
</dbReference>
<dbReference type="PANTHER" id="PTHR18968">
    <property type="entry name" value="THIAMINE PYROPHOSPHATE ENZYMES"/>
    <property type="match status" value="1"/>
</dbReference>